<dbReference type="RefSeq" id="WP_104983375.1">
    <property type="nucleotide sequence ID" value="NZ_CP012673.1"/>
</dbReference>
<protein>
    <submittedName>
        <fullName evidence="1">Uncharacterized protein</fullName>
    </submittedName>
</protein>
<sequence>MLASADRIAVLDLLRREIVGAMPSEGRERLAPWDAEGSALSWSFGRAGGPTGVVVPRGLPLAKRVGEAVSNLRAQGKRLVARQ</sequence>
<evidence type="ECO:0000313" key="1">
    <source>
        <dbReference type="EMBL" id="AUX44917.1"/>
    </source>
</evidence>
<dbReference type="Proteomes" id="UP000238348">
    <property type="component" value="Chromosome"/>
</dbReference>
<dbReference type="EMBL" id="CP012673">
    <property type="protein sequence ID" value="AUX44917.1"/>
    <property type="molecule type" value="Genomic_DNA"/>
</dbReference>
<organism evidence="1 2">
    <name type="scientific">Sorangium cellulosum</name>
    <name type="common">Polyangium cellulosum</name>
    <dbReference type="NCBI Taxonomy" id="56"/>
    <lineage>
        <taxon>Bacteria</taxon>
        <taxon>Pseudomonadati</taxon>
        <taxon>Myxococcota</taxon>
        <taxon>Polyangia</taxon>
        <taxon>Polyangiales</taxon>
        <taxon>Polyangiaceae</taxon>
        <taxon>Sorangium</taxon>
    </lineage>
</organism>
<name>A0A2L0F022_SORCE</name>
<dbReference type="AlphaFoldDB" id="A0A2L0F022"/>
<proteinExistence type="predicted"/>
<evidence type="ECO:0000313" key="2">
    <source>
        <dbReference type="Proteomes" id="UP000238348"/>
    </source>
</evidence>
<reference evidence="1 2" key="1">
    <citation type="submission" date="2015-09" db="EMBL/GenBank/DDBJ databases">
        <title>Sorangium comparison.</title>
        <authorList>
            <person name="Zaburannyi N."/>
            <person name="Bunk B."/>
            <person name="Overmann J."/>
            <person name="Mueller R."/>
        </authorList>
    </citation>
    <scope>NUCLEOTIDE SEQUENCE [LARGE SCALE GENOMIC DNA]</scope>
    <source>
        <strain evidence="1 2">So ce26</strain>
    </source>
</reference>
<gene>
    <name evidence="1" type="ORF">SOCE26_063870</name>
</gene>
<dbReference type="OrthoDB" id="5476474at2"/>
<accession>A0A2L0F022</accession>